<keyword evidence="3" id="KW-0378">Hydrolase</keyword>
<dbReference type="PANTHER" id="PTHR41775:SF1">
    <property type="entry name" value="PEPTIDASE M6-LIKE DOMAIN-CONTAINING PROTEIN"/>
    <property type="match status" value="1"/>
</dbReference>
<name>A0AAP3BHV8_9BACT</name>
<dbReference type="AlphaFoldDB" id="A0AAP3BHV8"/>
<feature type="signal peptide" evidence="1">
    <location>
        <begin position="1"/>
        <end position="20"/>
    </location>
</feature>
<organism evidence="3 4">
    <name type="scientific">Segatella copri</name>
    <dbReference type="NCBI Taxonomy" id="165179"/>
    <lineage>
        <taxon>Bacteria</taxon>
        <taxon>Pseudomonadati</taxon>
        <taxon>Bacteroidota</taxon>
        <taxon>Bacteroidia</taxon>
        <taxon>Bacteroidales</taxon>
        <taxon>Prevotellaceae</taxon>
        <taxon>Segatella</taxon>
    </lineage>
</organism>
<dbReference type="RefSeq" id="WP_264966397.1">
    <property type="nucleotide sequence ID" value="NZ_JAPDVK010000003.1"/>
</dbReference>
<keyword evidence="1" id="KW-0732">Signal</keyword>
<dbReference type="Pfam" id="PF05547">
    <property type="entry name" value="Peptidase_M6"/>
    <property type="match status" value="1"/>
</dbReference>
<feature type="chain" id="PRO_5042835830" evidence="1">
    <location>
        <begin position="21"/>
        <end position="712"/>
    </location>
</feature>
<evidence type="ECO:0000259" key="2">
    <source>
        <dbReference type="Pfam" id="PF05547"/>
    </source>
</evidence>
<evidence type="ECO:0000313" key="4">
    <source>
        <dbReference type="Proteomes" id="UP001209344"/>
    </source>
</evidence>
<accession>A0AAP3BHV8</accession>
<protein>
    <submittedName>
        <fullName evidence="3">M6 family metalloprotease domain-containing protein</fullName>
    </submittedName>
</protein>
<gene>
    <name evidence="3" type="ORF">ONT16_10710</name>
</gene>
<sequence>MKRKLISFIMLALATVSLYAIPAKPGIWKTLKLANGQTIEVQLRGDEFMKFWQDKDGKNYTMTEKGLVTANMKNLVQRSKELRASNQGPYLTRGGLVKTNARTNARQKVSYIGKKRCLIILVQFSNKKFSMADPKAFYNRVANEEGFSEGNFRGSVKDYFHAQSNGQFDLTFDIAGPYTLANYEVYGENSKDGGDKNPQGMVAAACQNAVNDGWNLAPYDWDDDGEVDLVFVLYAGRGEATGGDANTIWPHKYNLPMPTAYGDKKVYTYACSNELATETRVDGIGTICHEFSHCLGFPDAYDTQYKGFYGMGTWDLMCSGSYNGNSYCPAGYTAYEKYAAGWIEPVELTENVEVTGMATVAKGGNAYKFTNPSFSDEYYIIENRQQEGWDAGLAASGIIINHINYDEKIWEINMPNTNDPEYNQFEHITFIPADNSKKENDEKGDAWPYNGVNALGSKTTPAATTQHENTDGKKLMNISISDMAIAEDKTASFKFINYNVASSQEGYIIHETFDKCQGTGGNDGSFVPPMLGHDFATGAFAPDVEGWACNYQKGGNQCGRFGTTSAANVTVTSPEFELNGEAKLTFKCAPIGKADATLNLSAENAELDIQSIPMKNGQWNEAVVTVKSKGKTKLTFTSSKAFFLDEVYLQSTTTGIGQLITDAKSSSPYTYVYNAEGQQVCKMKTSEFQISNIPGTGLFILKCGNKTTKIVK</sequence>
<dbReference type="PANTHER" id="PTHR41775">
    <property type="entry name" value="SECRETED PROTEIN-RELATED"/>
    <property type="match status" value="1"/>
</dbReference>
<dbReference type="EMBL" id="JAPDVK010000003">
    <property type="protein sequence ID" value="MCW4128712.1"/>
    <property type="molecule type" value="Genomic_DNA"/>
</dbReference>
<keyword evidence="3" id="KW-0482">Metalloprotease</keyword>
<dbReference type="SUPFAM" id="SSF55486">
    <property type="entry name" value="Metalloproteases ('zincins'), catalytic domain"/>
    <property type="match status" value="1"/>
</dbReference>
<dbReference type="InterPro" id="IPR008757">
    <property type="entry name" value="Peptidase_M6-like_domain"/>
</dbReference>
<dbReference type="NCBIfam" id="TIGR03296">
    <property type="entry name" value="M6dom_TIGR03296"/>
    <property type="match status" value="1"/>
</dbReference>
<evidence type="ECO:0000313" key="3">
    <source>
        <dbReference type="EMBL" id="MCW4128712.1"/>
    </source>
</evidence>
<keyword evidence="3" id="KW-0645">Protease</keyword>
<dbReference type="GO" id="GO:0008237">
    <property type="term" value="F:metallopeptidase activity"/>
    <property type="evidence" value="ECO:0007669"/>
    <property type="project" value="UniProtKB-KW"/>
</dbReference>
<comment type="caution">
    <text evidence="3">The sequence shown here is derived from an EMBL/GenBank/DDBJ whole genome shotgun (WGS) entry which is preliminary data.</text>
</comment>
<feature type="domain" description="Peptidase M6-like" evidence="2">
    <location>
        <begin position="149"/>
        <end position="327"/>
    </location>
</feature>
<evidence type="ECO:0000256" key="1">
    <source>
        <dbReference type="SAM" id="SignalP"/>
    </source>
</evidence>
<reference evidence="3" key="1">
    <citation type="submission" date="2022-11" db="EMBL/GenBank/DDBJ databases">
        <title>Genomic repertoires linked with pathogenic potency of arthritogenic Prevotella copri isolated from the gut of rheumatoid arthritis patients.</title>
        <authorList>
            <person name="Nii T."/>
            <person name="Maeda Y."/>
            <person name="Motooka D."/>
            <person name="Naito M."/>
            <person name="Matsumoto Y."/>
            <person name="Ogawa T."/>
            <person name="Oguro-Igashira E."/>
            <person name="Kishikawa T."/>
            <person name="Yamashita M."/>
            <person name="Koizumi S."/>
            <person name="Kurakawa T."/>
            <person name="Okumura R."/>
            <person name="Kayama H."/>
            <person name="Murakami M."/>
            <person name="Sakaguchi T."/>
            <person name="Das B."/>
            <person name="Nakamura S."/>
            <person name="Okada Y."/>
            <person name="Kumanogoh A."/>
            <person name="Takeda K."/>
        </authorList>
    </citation>
    <scope>NUCLEOTIDE SEQUENCE</scope>
    <source>
        <strain evidence="3">F3-75</strain>
    </source>
</reference>
<dbReference type="GO" id="GO:0006508">
    <property type="term" value="P:proteolysis"/>
    <property type="evidence" value="ECO:0007669"/>
    <property type="project" value="InterPro"/>
</dbReference>
<proteinExistence type="predicted"/>
<dbReference type="Proteomes" id="UP001209344">
    <property type="component" value="Unassembled WGS sequence"/>
</dbReference>